<dbReference type="AlphaFoldDB" id="A0A9D3T5X4"/>
<evidence type="ECO:0000313" key="1">
    <source>
        <dbReference type="EMBL" id="KAG7471300.1"/>
    </source>
</evidence>
<sequence length="233" mass="25683">MKTSQLESTLWLPVPAASRAGGFVLHPYLDPHTVLLVQLFVLDAVYKPDPSGQRRGTVTARTGGRLELGSKSQLAWTVIPLFEGPYVRSGIHYASLFQGSPDSGFLGSVISCPVSEVMAGQLKGRKLKLLKNMGSVAVLLWDGHYGDDEHPDLPVLDGLLPADKNKKFLKTQSSRSGKEMSHMVLHTLSRKVRRKGRGTAEYQREERFYEEAMGSTFYSLMETALMNAGYGPL</sequence>
<dbReference type="EMBL" id="JAFDVH010000009">
    <property type="protein sequence ID" value="KAG7471300.1"/>
    <property type="molecule type" value="Genomic_DNA"/>
</dbReference>
<name>A0A9D3T5X4_MEGAT</name>
<reference evidence="1" key="1">
    <citation type="submission" date="2021-01" db="EMBL/GenBank/DDBJ databases">
        <authorList>
            <person name="Zahm M."/>
            <person name="Roques C."/>
            <person name="Cabau C."/>
            <person name="Klopp C."/>
            <person name="Donnadieu C."/>
            <person name="Jouanno E."/>
            <person name="Lampietro C."/>
            <person name="Louis A."/>
            <person name="Herpin A."/>
            <person name="Echchiki A."/>
            <person name="Berthelot C."/>
            <person name="Parey E."/>
            <person name="Roest-Crollius H."/>
            <person name="Braasch I."/>
            <person name="Postlethwait J."/>
            <person name="Bobe J."/>
            <person name="Montfort J."/>
            <person name="Bouchez O."/>
            <person name="Begum T."/>
            <person name="Mejri S."/>
            <person name="Adams A."/>
            <person name="Chen W.-J."/>
            <person name="Guiguen Y."/>
        </authorList>
    </citation>
    <scope>NUCLEOTIDE SEQUENCE</scope>
    <source>
        <strain evidence="1">YG-15Mar2019-1</strain>
        <tissue evidence="1">Brain</tissue>
    </source>
</reference>
<evidence type="ECO:0000313" key="2">
    <source>
        <dbReference type="Proteomes" id="UP001046870"/>
    </source>
</evidence>
<gene>
    <name evidence="1" type="ORF">MATL_G00123070</name>
</gene>
<keyword evidence="2" id="KW-1185">Reference proteome</keyword>
<dbReference type="OrthoDB" id="70142at2759"/>
<dbReference type="Proteomes" id="UP001046870">
    <property type="component" value="Chromosome 9"/>
</dbReference>
<proteinExistence type="predicted"/>
<organism evidence="1 2">
    <name type="scientific">Megalops atlanticus</name>
    <name type="common">Tarpon</name>
    <name type="synonym">Clupea gigantea</name>
    <dbReference type="NCBI Taxonomy" id="7932"/>
    <lineage>
        <taxon>Eukaryota</taxon>
        <taxon>Metazoa</taxon>
        <taxon>Chordata</taxon>
        <taxon>Craniata</taxon>
        <taxon>Vertebrata</taxon>
        <taxon>Euteleostomi</taxon>
        <taxon>Actinopterygii</taxon>
        <taxon>Neopterygii</taxon>
        <taxon>Teleostei</taxon>
        <taxon>Elopiformes</taxon>
        <taxon>Megalopidae</taxon>
        <taxon>Megalops</taxon>
    </lineage>
</organism>
<accession>A0A9D3T5X4</accession>
<comment type="caution">
    <text evidence="1">The sequence shown here is derived from an EMBL/GenBank/DDBJ whole genome shotgun (WGS) entry which is preliminary data.</text>
</comment>
<protein>
    <submittedName>
        <fullName evidence="1">Uncharacterized protein</fullName>
    </submittedName>
</protein>